<sequence>MTKNELIIQDFGINYQPSILSISNYKELKEQLTASLEDYKGLIVTEDNLKSIKKTKAELNNLKKQMDDKRKQVKREYIIPYNEFKNDVDGLITLVDQVVAPIDKGVKELEEKQRQERKQHVLEMINKMAPEYGVKPEEVTFDPKWTNKSLSEIQRTRDIAESLETLKREQKLAVANRQLVIAHAKDKGLSEPESWVQLLDNGQDVQTVITEIDKTVQKKIEDEERAQKRKEAEEAIKRTNQVKTDNGKTVDKNTGEIIEDEPDKFEISFSVTGTREQLKYALNILKANKIEFSLDGATAKKVN</sequence>
<protein>
    <recommendedName>
        <fullName evidence="4">DUF1351 domain-containing protein</fullName>
    </recommendedName>
</protein>
<organism evidence="2 3">
    <name type="scientific">Bombilactobacillus bombi</name>
    <dbReference type="NCBI Taxonomy" id="1303590"/>
    <lineage>
        <taxon>Bacteria</taxon>
        <taxon>Bacillati</taxon>
        <taxon>Bacillota</taxon>
        <taxon>Bacilli</taxon>
        <taxon>Lactobacillales</taxon>
        <taxon>Lactobacillaceae</taxon>
        <taxon>Bombilactobacillus</taxon>
    </lineage>
</organism>
<evidence type="ECO:0008006" key="4">
    <source>
        <dbReference type="Google" id="ProtNLM"/>
    </source>
</evidence>
<evidence type="ECO:0000313" key="3">
    <source>
        <dbReference type="Proteomes" id="UP000284109"/>
    </source>
</evidence>
<comment type="caution">
    <text evidence="2">The sequence shown here is derived from an EMBL/GenBank/DDBJ whole genome shotgun (WGS) entry which is preliminary data.</text>
</comment>
<feature type="coiled-coil region" evidence="1">
    <location>
        <begin position="22"/>
        <end position="76"/>
    </location>
</feature>
<dbReference type="Pfam" id="PF07083">
    <property type="entry name" value="DUF1351"/>
    <property type="match status" value="1"/>
</dbReference>
<reference evidence="2 3" key="1">
    <citation type="submission" date="2018-07" db="EMBL/GenBank/DDBJ databases">
        <title>Genome sequences of six Lactobacillus spp. isolated from bumble bee guts.</title>
        <authorList>
            <person name="Motta E.V.S."/>
            <person name="Moran N.A."/>
        </authorList>
    </citation>
    <scope>NUCLEOTIDE SEQUENCE [LARGE SCALE GENOMIC DNA]</scope>
    <source>
        <strain evidence="2 3">BI-1.1</strain>
    </source>
</reference>
<accession>A0A417ZEL5</accession>
<dbReference type="AlphaFoldDB" id="A0A417ZEL5"/>
<dbReference type="RefSeq" id="WP_118901353.1">
    <property type="nucleotide sequence ID" value="NZ_QOCR01000004.1"/>
</dbReference>
<dbReference type="InterPro" id="IPR009785">
    <property type="entry name" value="Prophage_Lj928_Orf309"/>
</dbReference>
<evidence type="ECO:0000313" key="2">
    <source>
        <dbReference type="EMBL" id="RHW49704.1"/>
    </source>
</evidence>
<keyword evidence="3" id="KW-1185">Reference proteome</keyword>
<dbReference type="EMBL" id="QOCR01000004">
    <property type="protein sequence ID" value="RHW49704.1"/>
    <property type="molecule type" value="Genomic_DNA"/>
</dbReference>
<evidence type="ECO:0000256" key="1">
    <source>
        <dbReference type="SAM" id="Coils"/>
    </source>
</evidence>
<gene>
    <name evidence="2" type="ORF">DS831_05950</name>
</gene>
<dbReference type="OrthoDB" id="2193070at2"/>
<dbReference type="Proteomes" id="UP000284109">
    <property type="component" value="Unassembled WGS sequence"/>
</dbReference>
<name>A0A417ZEL5_9LACO</name>
<proteinExistence type="predicted"/>
<keyword evidence="1" id="KW-0175">Coiled coil</keyword>